<dbReference type="SUPFAM" id="SSF57850">
    <property type="entry name" value="RING/U-box"/>
    <property type="match status" value="1"/>
</dbReference>
<accession>A0A6L2Q545</accession>
<sequence length="152" mass="16935">MTYQGIVLPILVGVGLAVAAMFYFISHGDTQAPHTNRRRNNGGPPPFERAHYPNSWEQGPIGSSLISVKCINNQHLYCLCSSNSNSKPKRKRSMQAEQTTCTVCYEELKGDLKTLSCQHKFHVGCIALWLREKNDFSIAAMGCHTRCEFSVG</sequence>
<feature type="domain" description="RING-type" evidence="5">
    <location>
        <begin position="101"/>
        <end position="143"/>
    </location>
</feature>
<dbReference type="PROSITE" id="PS50089">
    <property type="entry name" value="ZF_RING_2"/>
    <property type="match status" value="1"/>
</dbReference>
<dbReference type="InterPro" id="IPR001841">
    <property type="entry name" value="Znf_RING"/>
</dbReference>
<dbReference type="EMBL" id="BLKM01000860">
    <property type="protein sequence ID" value="GFG39070.1"/>
    <property type="molecule type" value="Genomic_DNA"/>
</dbReference>
<comment type="caution">
    <text evidence="6">The sequence shown here is derived from an EMBL/GenBank/DDBJ whole genome shotgun (WGS) entry which is preliminary data.</text>
</comment>
<protein>
    <recommendedName>
        <fullName evidence="5">RING-type domain-containing protein</fullName>
    </recommendedName>
</protein>
<evidence type="ECO:0000313" key="7">
    <source>
        <dbReference type="Proteomes" id="UP000502823"/>
    </source>
</evidence>
<dbReference type="GO" id="GO:0008270">
    <property type="term" value="F:zinc ion binding"/>
    <property type="evidence" value="ECO:0007669"/>
    <property type="project" value="UniProtKB-KW"/>
</dbReference>
<keyword evidence="7" id="KW-1185">Reference proteome</keyword>
<gene>
    <name evidence="6" type="ORF">Cfor_11993</name>
</gene>
<keyword evidence="4" id="KW-0812">Transmembrane</keyword>
<proteinExistence type="predicted"/>
<evidence type="ECO:0000256" key="1">
    <source>
        <dbReference type="ARBA" id="ARBA00022771"/>
    </source>
</evidence>
<dbReference type="InterPro" id="IPR013083">
    <property type="entry name" value="Znf_RING/FYVE/PHD"/>
</dbReference>
<dbReference type="Gene3D" id="3.30.40.10">
    <property type="entry name" value="Zinc/RING finger domain, C3HC4 (zinc finger)"/>
    <property type="match status" value="1"/>
</dbReference>
<evidence type="ECO:0000259" key="5">
    <source>
        <dbReference type="PROSITE" id="PS50089"/>
    </source>
</evidence>
<dbReference type="InParanoid" id="A0A6L2Q545"/>
<evidence type="ECO:0000256" key="2">
    <source>
        <dbReference type="ARBA" id="ARBA00022833"/>
    </source>
</evidence>
<reference evidence="7" key="1">
    <citation type="submission" date="2020-01" db="EMBL/GenBank/DDBJ databases">
        <title>Draft genome sequence of the Termite Coptotermes fromosanus.</title>
        <authorList>
            <person name="Itakura S."/>
            <person name="Yosikawa Y."/>
            <person name="Umezawa K."/>
        </authorList>
    </citation>
    <scope>NUCLEOTIDE SEQUENCE [LARGE SCALE GENOMIC DNA]</scope>
</reference>
<dbReference type="Proteomes" id="UP000502823">
    <property type="component" value="Unassembled WGS sequence"/>
</dbReference>
<dbReference type="OrthoDB" id="8062037at2759"/>
<dbReference type="Pfam" id="PF13923">
    <property type="entry name" value="zf-C3HC4_2"/>
    <property type="match status" value="1"/>
</dbReference>
<evidence type="ECO:0000256" key="4">
    <source>
        <dbReference type="SAM" id="Phobius"/>
    </source>
</evidence>
<keyword evidence="1 3" id="KW-0479">Metal-binding</keyword>
<name>A0A6L2Q545_COPFO</name>
<keyword evidence="4" id="KW-1133">Transmembrane helix</keyword>
<feature type="transmembrane region" description="Helical" evidence="4">
    <location>
        <begin position="6"/>
        <end position="25"/>
    </location>
</feature>
<dbReference type="AlphaFoldDB" id="A0A6L2Q545"/>
<keyword evidence="4" id="KW-0472">Membrane</keyword>
<organism evidence="6 7">
    <name type="scientific">Coptotermes formosanus</name>
    <name type="common">Formosan subterranean termite</name>
    <dbReference type="NCBI Taxonomy" id="36987"/>
    <lineage>
        <taxon>Eukaryota</taxon>
        <taxon>Metazoa</taxon>
        <taxon>Ecdysozoa</taxon>
        <taxon>Arthropoda</taxon>
        <taxon>Hexapoda</taxon>
        <taxon>Insecta</taxon>
        <taxon>Pterygota</taxon>
        <taxon>Neoptera</taxon>
        <taxon>Polyneoptera</taxon>
        <taxon>Dictyoptera</taxon>
        <taxon>Blattodea</taxon>
        <taxon>Blattoidea</taxon>
        <taxon>Termitoidae</taxon>
        <taxon>Rhinotermitidae</taxon>
        <taxon>Coptotermes</taxon>
    </lineage>
</organism>
<evidence type="ECO:0000313" key="6">
    <source>
        <dbReference type="EMBL" id="GFG39070.1"/>
    </source>
</evidence>
<evidence type="ECO:0000256" key="3">
    <source>
        <dbReference type="PROSITE-ProRule" id="PRU00175"/>
    </source>
</evidence>
<keyword evidence="1 3" id="KW-0863">Zinc-finger</keyword>
<keyword evidence="2" id="KW-0862">Zinc</keyword>